<dbReference type="VEuPathDB" id="VectorBase:ISCI005893"/>
<dbReference type="InterPro" id="IPR051170">
    <property type="entry name" value="Neural/epithelial_adhesion"/>
</dbReference>
<name>B7PP82_IXOSC</name>
<evidence type="ECO:0000256" key="1">
    <source>
        <dbReference type="ARBA" id="ARBA00022729"/>
    </source>
</evidence>
<evidence type="ECO:0000256" key="5">
    <source>
        <dbReference type="SAM" id="Phobius"/>
    </source>
</evidence>
<evidence type="ECO:0000313" key="8">
    <source>
        <dbReference type="EnsemblMetazoa" id="ISCW005893-PA"/>
    </source>
</evidence>
<dbReference type="Proteomes" id="UP000001555">
    <property type="component" value="Unassembled WGS sequence"/>
</dbReference>
<dbReference type="FunFam" id="2.60.40.10:FF:001451">
    <property type="entry name" value="immunoglobulin superfamily member 22"/>
    <property type="match status" value="1"/>
</dbReference>
<dbReference type="AlphaFoldDB" id="B7PP82"/>
<keyword evidence="2" id="KW-0677">Repeat</keyword>
<dbReference type="PANTHER" id="PTHR12231">
    <property type="entry name" value="CTX-RELATED TYPE I TRANSMEMBRANE PROTEIN"/>
    <property type="match status" value="1"/>
</dbReference>
<dbReference type="SMART" id="SM00409">
    <property type="entry name" value="IG"/>
    <property type="match status" value="2"/>
</dbReference>
<feature type="domain" description="Ig-like" evidence="6">
    <location>
        <begin position="8"/>
        <end position="91"/>
    </location>
</feature>
<feature type="domain" description="Ig-like" evidence="6">
    <location>
        <begin position="115"/>
        <end position="185"/>
    </location>
</feature>
<dbReference type="InterPro" id="IPR003598">
    <property type="entry name" value="Ig_sub2"/>
</dbReference>
<feature type="non-terminal residue" evidence="7">
    <location>
        <position position="1"/>
    </location>
</feature>
<evidence type="ECO:0000259" key="6">
    <source>
        <dbReference type="PROSITE" id="PS50835"/>
    </source>
</evidence>
<dbReference type="EnsemblMetazoa" id="ISCW005893-RA">
    <property type="protein sequence ID" value="ISCW005893-PA"/>
    <property type="gene ID" value="ISCW005893"/>
</dbReference>
<protein>
    <submittedName>
        <fullName evidence="7 8">Secreted protein, putative</fullName>
    </submittedName>
</protein>
<evidence type="ECO:0000256" key="4">
    <source>
        <dbReference type="ARBA" id="ARBA00023319"/>
    </source>
</evidence>
<dbReference type="GO" id="GO:0070593">
    <property type="term" value="P:dendrite self-avoidance"/>
    <property type="evidence" value="ECO:0000318"/>
    <property type="project" value="GO_Central"/>
</dbReference>
<reference evidence="8" key="2">
    <citation type="submission" date="2020-05" db="UniProtKB">
        <authorList>
            <consortium name="EnsemblMetazoa"/>
        </authorList>
    </citation>
    <scope>IDENTIFICATION</scope>
    <source>
        <strain evidence="8">wikel</strain>
    </source>
</reference>
<dbReference type="SUPFAM" id="SSF48726">
    <property type="entry name" value="Immunoglobulin"/>
    <property type="match status" value="2"/>
</dbReference>
<feature type="non-terminal residue" evidence="7">
    <location>
        <position position="234"/>
    </location>
</feature>
<dbReference type="PaxDb" id="6945-B7PP82"/>
<keyword evidence="5" id="KW-0472">Membrane</keyword>
<evidence type="ECO:0000313" key="9">
    <source>
        <dbReference type="Proteomes" id="UP000001555"/>
    </source>
</evidence>
<keyword evidence="4" id="KW-0393">Immunoglobulin domain</keyword>
<evidence type="ECO:0000256" key="3">
    <source>
        <dbReference type="ARBA" id="ARBA00023157"/>
    </source>
</evidence>
<dbReference type="InterPro" id="IPR036179">
    <property type="entry name" value="Ig-like_dom_sf"/>
</dbReference>
<keyword evidence="1" id="KW-0732">Signal</keyword>
<keyword evidence="5" id="KW-1133">Transmembrane helix</keyword>
<dbReference type="VEuPathDB" id="VectorBase:ISCP_029716"/>
<dbReference type="PANTHER" id="PTHR12231:SF253">
    <property type="entry name" value="DPR-INTERACTING PROTEIN ETA, ISOFORM B-RELATED"/>
    <property type="match status" value="1"/>
</dbReference>
<dbReference type="MEROPS" id="I43.001"/>
<dbReference type="CDD" id="cd00096">
    <property type="entry name" value="Ig"/>
    <property type="match status" value="1"/>
</dbReference>
<keyword evidence="5" id="KW-0812">Transmembrane</keyword>
<dbReference type="SMART" id="SM00408">
    <property type="entry name" value="IGc2"/>
    <property type="match status" value="2"/>
</dbReference>
<proteinExistence type="predicted"/>
<feature type="transmembrane region" description="Helical" evidence="5">
    <location>
        <begin position="195"/>
        <end position="216"/>
    </location>
</feature>
<dbReference type="GO" id="GO:0007411">
    <property type="term" value="P:axon guidance"/>
    <property type="evidence" value="ECO:0000318"/>
    <property type="project" value="GO_Central"/>
</dbReference>
<sequence length="234" mass="26838">STMRTNEPYQGNGITLVPGSESLTLRCDYPYNRDLKIHWFMGNERAPIKPSNKYNVDRNGQFLTIRQPSEKDVSNYTCVAFDSVVNESAVIIVGLRVKIRTEHTKTFVEYNDGYLHCAVEGVPKPVVRWYRNNKEMHIRGSKKFVYKSISGAFGDTIVLRRLETKDNAMFTCVADNGHSQDRKVMHVFVKGKHKAVFPFIFICLEVALLITIAVKWRNTKLEELRQPPAQTPRA</sequence>
<organism>
    <name type="scientific">Ixodes scapularis</name>
    <name type="common">Black-legged tick</name>
    <name type="synonym">Deer tick</name>
    <dbReference type="NCBI Taxonomy" id="6945"/>
    <lineage>
        <taxon>Eukaryota</taxon>
        <taxon>Metazoa</taxon>
        <taxon>Ecdysozoa</taxon>
        <taxon>Arthropoda</taxon>
        <taxon>Chelicerata</taxon>
        <taxon>Arachnida</taxon>
        <taxon>Acari</taxon>
        <taxon>Parasitiformes</taxon>
        <taxon>Ixodida</taxon>
        <taxon>Ixodoidea</taxon>
        <taxon>Ixodidae</taxon>
        <taxon>Ixodinae</taxon>
        <taxon>Ixodes</taxon>
    </lineage>
</organism>
<dbReference type="GO" id="GO:0030424">
    <property type="term" value="C:axon"/>
    <property type="evidence" value="ECO:0000318"/>
    <property type="project" value="GO_Central"/>
</dbReference>
<evidence type="ECO:0000313" key="7">
    <source>
        <dbReference type="EMBL" id="EEC08404.1"/>
    </source>
</evidence>
<dbReference type="GO" id="GO:0098632">
    <property type="term" value="F:cell-cell adhesion mediator activity"/>
    <property type="evidence" value="ECO:0000318"/>
    <property type="project" value="GO_Central"/>
</dbReference>
<dbReference type="InterPro" id="IPR003599">
    <property type="entry name" value="Ig_sub"/>
</dbReference>
<dbReference type="InterPro" id="IPR013098">
    <property type="entry name" value="Ig_I-set"/>
</dbReference>
<dbReference type="STRING" id="6945.B7PP82"/>
<dbReference type="OrthoDB" id="5970915at2759"/>
<reference evidence="7 9" key="1">
    <citation type="submission" date="2008-03" db="EMBL/GenBank/DDBJ databases">
        <title>Annotation of Ixodes scapularis.</title>
        <authorList>
            <consortium name="Ixodes scapularis Genome Project Consortium"/>
            <person name="Caler E."/>
            <person name="Hannick L.I."/>
            <person name="Bidwell S."/>
            <person name="Joardar V."/>
            <person name="Thiagarajan M."/>
            <person name="Amedeo P."/>
            <person name="Galinsky K.J."/>
            <person name="Schobel S."/>
            <person name="Inman J."/>
            <person name="Hostetler J."/>
            <person name="Miller J."/>
            <person name="Hammond M."/>
            <person name="Megy K."/>
            <person name="Lawson D."/>
            <person name="Kodira C."/>
            <person name="Sutton G."/>
            <person name="Meyer J."/>
            <person name="Hill C.A."/>
            <person name="Birren B."/>
            <person name="Nene V."/>
            <person name="Collins F."/>
            <person name="Alarcon-Chaidez F."/>
            <person name="Wikel S."/>
            <person name="Strausberg R."/>
        </authorList>
    </citation>
    <scope>NUCLEOTIDE SEQUENCE [LARGE SCALE GENOMIC DNA]</scope>
    <source>
        <strain evidence="9">Wikel</strain>
        <strain evidence="7">Wikel colony</strain>
    </source>
</reference>
<gene>
    <name evidence="7" type="ORF">IscW_ISCW005893</name>
</gene>
<keyword evidence="9" id="KW-1185">Reference proteome</keyword>
<dbReference type="Pfam" id="PF07679">
    <property type="entry name" value="I-set"/>
    <property type="match status" value="2"/>
</dbReference>
<keyword evidence="3" id="KW-1015">Disulfide bond</keyword>
<dbReference type="Gene3D" id="2.60.40.10">
    <property type="entry name" value="Immunoglobulins"/>
    <property type="match status" value="2"/>
</dbReference>
<dbReference type="EMBL" id="ABJB010822712">
    <property type="status" value="NOT_ANNOTATED_CDS"/>
    <property type="molecule type" value="Genomic_DNA"/>
</dbReference>
<dbReference type="HOGENOM" id="CLU_1187554_0_0_1"/>
<dbReference type="EMBL" id="DS756340">
    <property type="protein sequence ID" value="EEC08404.1"/>
    <property type="molecule type" value="Genomic_DNA"/>
</dbReference>
<dbReference type="PROSITE" id="PS50835">
    <property type="entry name" value="IG_LIKE"/>
    <property type="match status" value="2"/>
</dbReference>
<evidence type="ECO:0000256" key="2">
    <source>
        <dbReference type="ARBA" id="ARBA00022737"/>
    </source>
</evidence>
<accession>B7PP82</accession>
<dbReference type="GO" id="GO:0005886">
    <property type="term" value="C:plasma membrane"/>
    <property type="evidence" value="ECO:0000318"/>
    <property type="project" value="GO_Central"/>
</dbReference>
<dbReference type="InterPro" id="IPR007110">
    <property type="entry name" value="Ig-like_dom"/>
</dbReference>
<dbReference type="InterPro" id="IPR013783">
    <property type="entry name" value="Ig-like_fold"/>
</dbReference>
<dbReference type="GO" id="GO:0007156">
    <property type="term" value="P:homophilic cell adhesion via plasma membrane adhesion molecules"/>
    <property type="evidence" value="ECO:0000318"/>
    <property type="project" value="GO_Central"/>
</dbReference>
<dbReference type="VEuPathDB" id="VectorBase:ISCW005893"/>